<organism evidence="2 3">
    <name type="scientific">Heterodera trifolii</name>
    <dbReference type="NCBI Taxonomy" id="157864"/>
    <lineage>
        <taxon>Eukaryota</taxon>
        <taxon>Metazoa</taxon>
        <taxon>Ecdysozoa</taxon>
        <taxon>Nematoda</taxon>
        <taxon>Chromadorea</taxon>
        <taxon>Rhabditida</taxon>
        <taxon>Tylenchina</taxon>
        <taxon>Tylenchomorpha</taxon>
        <taxon>Tylenchoidea</taxon>
        <taxon>Heteroderidae</taxon>
        <taxon>Heteroderinae</taxon>
        <taxon>Heterodera</taxon>
    </lineage>
</organism>
<dbReference type="InterPro" id="IPR043519">
    <property type="entry name" value="NT_sf"/>
</dbReference>
<feature type="compositionally biased region" description="Basic residues" evidence="1">
    <location>
        <begin position="220"/>
        <end position="232"/>
    </location>
</feature>
<feature type="compositionally biased region" description="Basic and acidic residues" evidence="1">
    <location>
        <begin position="246"/>
        <end position="277"/>
    </location>
</feature>
<evidence type="ECO:0000313" key="3">
    <source>
        <dbReference type="Proteomes" id="UP001620626"/>
    </source>
</evidence>
<dbReference type="EMBL" id="JBICBT010000355">
    <property type="protein sequence ID" value="KAL3116638.1"/>
    <property type="molecule type" value="Genomic_DNA"/>
</dbReference>
<accession>A0ABD2LNF3</accession>
<dbReference type="Gene3D" id="3.30.460.10">
    <property type="entry name" value="Beta Polymerase, domain 2"/>
    <property type="match status" value="1"/>
</dbReference>
<protein>
    <recommendedName>
        <fullName evidence="4">Polymerase nucleotidyl transferase domain-containing protein</fullName>
    </recommendedName>
</protein>
<feature type="compositionally biased region" description="Basic and acidic residues" evidence="1">
    <location>
        <begin position="284"/>
        <end position="371"/>
    </location>
</feature>
<comment type="caution">
    <text evidence="2">The sequence shown here is derived from an EMBL/GenBank/DDBJ whole genome shotgun (WGS) entry which is preliminary data.</text>
</comment>
<evidence type="ECO:0008006" key="4">
    <source>
        <dbReference type="Google" id="ProtNLM"/>
    </source>
</evidence>
<sequence length="706" mass="83140">MAVDSVADRMRNIKSADLIVWMQWFQSAHNGQAGHSIHRDFIWLYARVFYDRYGNGFDKYFEAEFSRIEVLMEKITQMHTAAPAFALQKGICCKLPEKWRTIINEGTINESILEVIEPEEGKGRKMGTNEFVQQLHFVVIRELCQNSDQTDEMVQRKIGNIIKMLKQSKDYRRNLKELLNKEQIREIFQHIGIPFDEKEFEGTDQQMAFLSVEKIDDQQKKKRRKNRRKKNGQKLGMNEENESEQIEEKTESKIEEKEKNKKERTEKEEEKEAKEEKMDEEEKEVSKKEKENEKRKKNNKEKEAKEKAEVKEEKEKIEEEEKRVSKTEKESEKRKKSNREKEAKEKVEVKEEKEKIEEEEKGVSKTENEKEKMSQQLIRDEFDEQNSQKLEQFVTERAINGKTADGMPRKKREKRIKAALKTIKGMAGKWSADQAKLFISGSFLLELNTIDSDLDLICVVPGKMIKNQHFLGEQNEICVEKKCENGKGAKGNLTTPKSFYCHLCENEKVNDLLKISHGQLMMLKFTFDAIDFDISFVAIPKLEVLAQRITDGTLRNYYENFIAINCIGQDKITTQNFCQFVETRIRIQLAYDISQRGTTTNWHIYPALYQETCQITQKLEEIPYEIRSDYHLCKLWLIGTDHHLMDANEKRLINRQLLNFDWAIKRDFLKFNGKLSNKLGTDDINSQFNELRVNLKSVFARNMDIF</sequence>
<keyword evidence="3" id="KW-1185">Reference proteome</keyword>
<dbReference type="SUPFAM" id="SSF81301">
    <property type="entry name" value="Nucleotidyltransferase"/>
    <property type="match status" value="1"/>
</dbReference>
<evidence type="ECO:0000256" key="1">
    <source>
        <dbReference type="SAM" id="MobiDB-lite"/>
    </source>
</evidence>
<name>A0ABD2LNF3_9BILA</name>
<dbReference type="Proteomes" id="UP001620626">
    <property type="component" value="Unassembled WGS sequence"/>
</dbReference>
<proteinExistence type="predicted"/>
<dbReference type="AlphaFoldDB" id="A0ABD2LNF3"/>
<evidence type="ECO:0000313" key="2">
    <source>
        <dbReference type="EMBL" id="KAL3116638.1"/>
    </source>
</evidence>
<reference evidence="2 3" key="1">
    <citation type="submission" date="2024-10" db="EMBL/GenBank/DDBJ databases">
        <authorList>
            <person name="Kim D."/>
        </authorList>
    </citation>
    <scope>NUCLEOTIDE SEQUENCE [LARGE SCALE GENOMIC DNA]</scope>
    <source>
        <strain evidence="2">BH-2024</strain>
    </source>
</reference>
<gene>
    <name evidence="2" type="ORF">niasHT_001385</name>
</gene>
<feature type="region of interest" description="Disordered" evidence="1">
    <location>
        <begin position="212"/>
        <end position="371"/>
    </location>
</feature>